<proteinExistence type="predicted"/>
<dbReference type="Proteomes" id="UP001212996">
    <property type="component" value="Unassembled WGS sequence"/>
</dbReference>
<dbReference type="AlphaFoldDB" id="A0AAW6BUA2"/>
<evidence type="ECO:0000313" key="2">
    <source>
        <dbReference type="Proteomes" id="UP001212996"/>
    </source>
</evidence>
<reference evidence="1" key="1">
    <citation type="submission" date="2023-01" db="EMBL/GenBank/DDBJ databases">
        <title>Genome sequencing of Photorhabdus bodei 09-20.</title>
        <authorList>
            <person name="Kalindamar S."/>
            <person name="Kumru S."/>
        </authorList>
    </citation>
    <scope>NUCLEOTIDE SEQUENCE</scope>
    <source>
        <strain evidence="1">09-20</strain>
    </source>
</reference>
<accession>A0AAW6BUA2</accession>
<comment type="caution">
    <text evidence="1">The sequence shown here is derived from an EMBL/GenBank/DDBJ whole genome shotgun (WGS) entry which is preliminary data.</text>
</comment>
<evidence type="ECO:0000313" key="1">
    <source>
        <dbReference type="EMBL" id="MDB6375245.1"/>
    </source>
</evidence>
<dbReference type="RefSeq" id="WP_144408099.1">
    <property type="nucleotide sequence ID" value="NZ_JAQMFO010000111.1"/>
</dbReference>
<protein>
    <submittedName>
        <fullName evidence="1">Uncharacterized protein</fullName>
    </submittedName>
</protein>
<organism evidence="1 2">
    <name type="scientific">Photorhabdus bodei</name>
    <dbReference type="NCBI Taxonomy" id="2029681"/>
    <lineage>
        <taxon>Bacteria</taxon>
        <taxon>Pseudomonadati</taxon>
        <taxon>Pseudomonadota</taxon>
        <taxon>Gammaproteobacteria</taxon>
        <taxon>Enterobacterales</taxon>
        <taxon>Morganellaceae</taxon>
        <taxon>Photorhabdus</taxon>
    </lineage>
</organism>
<dbReference type="EMBL" id="JAQMFO010000111">
    <property type="protein sequence ID" value="MDB6375245.1"/>
    <property type="molecule type" value="Genomic_DNA"/>
</dbReference>
<name>A0AAW6BUA2_9GAMM</name>
<sequence length="153" mass="17294">MMIEWNKFTSVLGVSESSKEFNELCLAIGEQAQVTQDPLEYNDPVGQTTYYSFVRAGIEIGFRQGGVNHIHFYFDNSDGYENFKGVLISDIQAGWDEEKVLKVLGTPLMNGGGKTDMLLGYINSWVKYEYPKYALHLQFSSNGLLCRSSLIRL</sequence>
<gene>
    <name evidence="1" type="ORF">PH362_26065</name>
</gene>